<evidence type="ECO:0000259" key="2">
    <source>
        <dbReference type="Pfam" id="PF01918"/>
    </source>
</evidence>
<name>A0AAV0ZTN5_VICFA</name>
<sequence>MEVITEGVNNINISDSTKKNRIHVSNSKKPIFFFVNLAKSYMKQYNEVELSALGSAIASVVSVAEILKHNGLAVEKKIRTSTVVLGNPRGRAVQKARIEIVLEKTANFDELMAAAAAAAGNGENGDNEEHTTAAPAAAAENGENGDNEEHAAAAAAATAGNGENGDNEEHAAAAAENGKNGDNEEHGSAAAKNGDNEEQAA</sequence>
<protein>
    <recommendedName>
        <fullName evidence="2">DNA/RNA-binding protein Alba-like domain-containing protein</fullName>
    </recommendedName>
</protein>
<feature type="compositionally biased region" description="Low complexity" evidence="1">
    <location>
        <begin position="152"/>
        <end position="161"/>
    </location>
</feature>
<feature type="region of interest" description="Disordered" evidence="1">
    <location>
        <begin position="138"/>
        <end position="201"/>
    </location>
</feature>
<accession>A0AAV0ZTN5</accession>
<dbReference type="AlphaFoldDB" id="A0AAV0ZTN5"/>
<reference evidence="4 6" key="1">
    <citation type="submission" date="2023-01" db="EMBL/GenBank/DDBJ databases">
        <authorList>
            <person name="Kreplak J."/>
        </authorList>
    </citation>
    <scope>NUCLEOTIDE SEQUENCE [LARGE SCALE GENOMIC DNA]</scope>
</reference>
<evidence type="ECO:0000313" key="4">
    <source>
        <dbReference type="EMBL" id="CAI8601282.1"/>
    </source>
</evidence>
<dbReference type="InterPro" id="IPR002775">
    <property type="entry name" value="DNA/RNA-bd_Alba-like"/>
</dbReference>
<keyword evidence="6" id="KW-1185">Reference proteome</keyword>
<dbReference type="PANTHER" id="PTHR31947:SF43">
    <property type="entry name" value="ALBA DNA_RNA-BINDING PROTEIN"/>
    <property type="match status" value="1"/>
</dbReference>
<dbReference type="InterPro" id="IPR036882">
    <property type="entry name" value="Alba-like_dom_sf"/>
</dbReference>
<dbReference type="InterPro" id="IPR014560">
    <property type="entry name" value="UCP030333_Alba"/>
</dbReference>
<evidence type="ECO:0000313" key="3">
    <source>
        <dbReference type="EMBL" id="CAI8601279.1"/>
    </source>
</evidence>
<dbReference type="Proteomes" id="UP001157006">
    <property type="component" value="Chromosome 2"/>
</dbReference>
<evidence type="ECO:0000256" key="1">
    <source>
        <dbReference type="SAM" id="MobiDB-lite"/>
    </source>
</evidence>
<dbReference type="EMBL" id="OX451737">
    <property type="protein sequence ID" value="CAI8601279.1"/>
    <property type="molecule type" value="Genomic_DNA"/>
</dbReference>
<dbReference type="GO" id="GO:0005634">
    <property type="term" value="C:nucleus"/>
    <property type="evidence" value="ECO:0007669"/>
    <property type="project" value="TreeGrafter"/>
</dbReference>
<dbReference type="FunFam" id="3.30.110.20:FF:000005">
    <property type="entry name" value="Uncharacterized protein At2g34160"/>
    <property type="match status" value="1"/>
</dbReference>
<evidence type="ECO:0000313" key="5">
    <source>
        <dbReference type="EMBL" id="CAI8601286.1"/>
    </source>
</evidence>
<proteinExistence type="predicted"/>
<dbReference type="GO" id="GO:0003723">
    <property type="term" value="F:RNA binding"/>
    <property type="evidence" value="ECO:0007669"/>
    <property type="project" value="TreeGrafter"/>
</dbReference>
<dbReference type="EMBL" id="OX451737">
    <property type="protein sequence ID" value="CAI8601282.1"/>
    <property type="molecule type" value="Genomic_DNA"/>
</dbReference>
<feature type="domain" description="DNA/RNA-binding protein Alba-like" evidence="2">
    <location>
        <begin position="20"/>
        <end position="78"/>
    </location>
</feature>
<organism evidence="4 6">
    <name type="scientific">Vicia faba</name>
    <name type="common">Broad bean</name>
    <name type="synonym">Faba vulgaris</name>
    <dbReference type="NCBI Taxonomy" id="3906"/>
    <lineage>
        <taxon>Eukaryota</taxon>
        <taxon>Viridiplantae</taxon>
        <taxon>Streptophyta</taxon>
        <taxon>Embryophyta</taxon>
        <taxon>Tracheophyta</taxon>
        <taxon>Spermatophyta</taxon>
        <taxon>Magnoliopsida</taxon>
        <taxon>eudicotyledons</taxon>
        <taxon>Gunneridae</taxon>
        <taxon>Pentapetalae</taxon>
        <taxon>rosids</taxon>
        <taxon>fabids</taxon>
        <taxon>Fabales</taxon>
        <taxon>Fabaceae</taxon>
        <taxon>Papilionoideae</taxon>
        <taxon>50 kb inversion clade</taxon>
        <taxon>NPAAA clade</taxon>
        <taxon>Hologalegina</taxon>
        <taxon>IRL clade</taxon>
        <taxon>Fabeae</taxon>
        <taxon>Vicia</taxon>
    </lineage>
</organism>
<gene>
    <name evidence="3" type="ORF">VFH_II264960</name>
    <name evidence="4" type="ORF">VFH_II265040</name>
    <name evidence="5" type="ORF">VFH_II265160</name>
</gene>
<dbReference type="PANTHER" id="PTHR31947">
    <property type="entry name" value="DNA/RNA-BINDING PROTEIN ALBA 3"/>
    <property type="match status" value="1"/>
</dbReference>
<dbReference type="Pfam" id="PF01918">
    <property type="entry name" value="Alba"/>
    <property type="match status" value="1"/>
</dbReference>
<dbReference type="SUPFAM" id="SSF82704">
    <property type="entry name" value="AlbA-like"/>
    <property type="match status" value="1"/>
</dbReference>
<dbReference type="Gene3D" id="3.30.110.20">
    <property type="entry name" value="Alba-like domain"/>
    <property type="match status" value="1"/>
</dbReference>
<dbReference type="EMBL" id="OX451737">
    <property type="protein sequence ID" value="CAI8601286.1"/>
    <property type="molecule type" value="Genomic_DNA"/>
</dbReference>
<evidence type="ECO:0000313" key="6">
    <source>
        <dbReference type="Proteomes" id="UP001157006"/>
    </source>
</evidence>